<dbReference type="AlphaFoldDB" id="A0A2Y9TWS8"/>
<dbReference type="OrthoDB" id="6636512at2"/>
<gene>
    <name evidence="1" type="ORF">HYN51_05325</name>
</gene>
<dbReference type="Proteomes" id="UP000244908">
    <property type="component" value="Chromosome"/>
</dbReference>
<dbReference type="RefSeq" id="WP_108900106.1">
    <property type="nucleotide sequence ID" value="NZ_CP029185.2"/>
</dbReference>
<reference evidence="1 2" key="1">
    <citation type="journal article" date="2019" name="Int. J. Syst. Evol. Microbiol.">
        <title>Limnobaculum parvum gen. nov., sp. nov., isolated from a freshwater lake.</title>
        <authorList>
            <person name="Baek C."/>
            <person name="Shin S.K."/>
            <person name="Yi H."/>
        </authorList>
    </citation>
    <scope>NUCLEOTIDE SEQUENCE [LARGE SCALE GENOMIC DNA]</scope>
    <source>
        <strain evidence="1 2">HYN0051</strain>
    </source>
</reference>
<proteinExistence type="predicted"/>
<dbReference type="EMBL" id="CP029185">
    <property type="protein sequence ID" value="AWH88031.1"/>
    <property type="molecule type" value="Genomic_DNA"/>
</dbReference>
<evidence type="ECO:0008006" key="3">
    <source>
        <dbReference type="Google" id="ProtNLM"/>
    </source>
</evidence>
<evidence type="ECO:0000313" key="1">
    <source>
        <dbReference type="EMBL" id="AWH88031.1"/>
    </source>
</evidence>
<accession>A0A2Y9TWS8</accession>
<name>A0A2Y9TWS8_9GAMM</name>
<evidence type="ECO:0000313" key="2">
    <source>
        <dbReference type="Proteomes" id="UP000244908"/>
    </source>
</evidence>
<sequence>MSFSSKWVTAALAALCIVVLLLYCRWLSHQLNQLRSEKQQAVVALAEERAYSAKIRTQYLQIQEVMDGVAEQKQQSEKRTAVLQRALAQSQLESPCVAVPVPDAVTQRLRERVVEVNATAAGANEPVQALFGAGVSGSTLR</sequence>
<keyword evidence="2" id="KW-1185">Reference proteome</keyword>
<organism evidence="1 2">
    <name type="scientific">Limnobaculum parvum</name>
    <dbReference type="NCBI Taxonomy" id="2172103"/>
    <lineage>
        <taxon>Bacteria</taxon>
        <taxon>Pseudomonadati</taxon>
        <taxon>Pseudomonadota</taxon>
        <taxon>Gammaproteobacteria</taxon>
        <taxon>Enterobacterales</taxon>
        <taxon>Budviciaceae</taxon>
        <taxon>Limnobaculum</taxon>
    </lineage>
</organism>
<dbReference type="KEGG" id="lpv:HYN51_05325"/>
<protein>
    <recommendedName>
        <fullName evidence="3">DUF2570 domain-containing protein</fullName>
    </recommendedName>
</protein>